<organism evidence="1 2">
    <name type="scientific">Portunus trituberculatus</name>
    <name type="common">Swimming crab</name>
    <name type="synonym">Neptunus trituberculatus</name>
    <dbReference type="NCBI Taxonomy" id="210409"/>
    <lineage>
        <taxon>Eukaryota</taxon>
        <taxon>Metazoa</taxon>
        <taxon>Ecdysozoa</taxon>
        <taxon>Arthropoda</taxon>
        <taxon>Crustacea</taxon>
        <taxon>Multicrustacea</taxon>
        <taxon>Malacostraca</taxon>
        <taxon>Eumalacostraca</taxon>
        <taxon>Eucarida</taxon>
        <taxon>Decapoda</taxon>
        <taxon>Pleocyemata</taxon>
        <taxon>Brachyura</taxon>
        <taxon>Eubrachyura</taxon>
        <taxon>Portunoidea</taxon>
        <taxon>Portunidae</taxon>
        <taxon>Portuninae</taxon>
        <taxon>Portunus</taxon>
    </lineage>
</organism>
<keyword evidence="2" id="KW-1185">Reference proteome</keyword>
<comment type="caution">
    <text evidence="1">The sequence shown here is derived from an EMBL/GenBank/DDBJ whole genome shotgun (WGS) entry which is preliminary data.</text>
</comment>
<evidence type="ECO:0000313" key="1">
    <source>
        <dbReference type="EMBL" id="MPC45857.1"/>
    </source>
</evidence>
<evidence type="ECO:0000313" key="2">
    <source>
        <dbReference type="Proteomes" id="UP000324222"/>
    </source>
</evidence>
<name>A0A5B7FK03_PORTR</name>
<accession>A0A5B7FK03</accession>
<sequence length="47" mass="5242">MCSRWLRAAPLHTILAAANGEAHQRVISIVPRVPRRTFRFVEGTQAG</sequence>
<proteinExistence type="predicted"/>
<dbReference type="AlphaFoldDB" id="A0A5B7FK03"/>
<reference evidence="1 2" key="1">
    <citation type="submission" date="2019-05" db="EMBL/GenBank/DDBJ databases">
        <title>Another draft genome of Portunus trituberculatus and its Hox gene families provides insights of decapod evolution.</title>
        <authorList>
            <person name="Jeong J.-H."/>
            <person name="Song I."/>
            <person name="Kim S."/>
            <person name="Choi T."/>
            <person name="Kim D."/>
            <person name="Ryu S."/>
            <person name="Kim W."/>
        </authorList>
    </citation>
    <scope>NUCLEOTIDE SEQUENCE [LARGE SCALE GENOMIC DNA]</scope>
    <source>
        <tissue evidence="1">Muscle</tissue>
    </source>
</reference>
<gene>
    <name evidence="1" type="ORF">E2C01_039563</name>
</gene>
<dbReference type="Proteomes" id="UP000324222">
    <property type="component" value="Unassembled WGS sequence"/>
</dbReference>
<dbReference type="EMBL" id="VSRR010006926">
    <property type="protein sequence ID" value="MPC45857.1"/>
    <property type="molecule type" value="Genomic_DNA"/>
</dbReference>
<protein>
    <submittedName>
        <fullName evidence="1">Uncharacterized protein</fullName>
    </submittedName>
</protein>